<dbReference type="AlphaFoldDB" id="S4WBH9"/>
<evidence type="ECO:0000313" key="1">
    <source>
        <dbReference type="EMBL" id="AGO88078.1"/>
    </source>
</evidence>
<dbReference type="EMBL" id="KF170424">
    <property type="protein sequence ID" value="AGO88078.1"/>
    <property type="molecule type" value="Genomic_DNA"/>
</dbReference>
<protein>
    <submittedName>
        <fullName evidence="1">Uncharacterized protein</fullName>
    </submittedName>
</protein>
<proteinExistence type="predicted"/>
<reference evidence="1" key="1">
    <citation type="journal article" date="2014" name="ISME J.">
        <title>Genomic properties of Marine Group A bacteria indicate a role in the marine sulfur cycle.</title>
        <authorList>
            <person name="Wright J.J."/>
            <person name="Mewis K."/>
            <person name="Hanson N.W."/>
            <person name="Konwar K.M."/>
            <person name="Maas K.R."/>
            <person name="Hallam S.J."/>
        </authorList>
    </citation>
    <scope>NUCLEOTIDE SEQUENCE</scope>
</reference>
<organism evidence="1">
    <name type="scientific">uncultured bacterium 405006-B04</name>
    <dbReference type="NCBI Taxonomy" id="1343841"/>
    <lineage>
        <taxon>Bacteria</taxon>
        <taxon>environmental samples</taxon>
    </lineage>
</organism>
<name>S4WBH9_9BACT</name>
<accession>S4WBH9</accession>
<sequence>MRNRTLQKVFLVLPLYLIGLGFSQSNHLYYHKSPSPVQDGDGVEISQLMFTQEPIASGMLFFRDQGELSYQEVDMIFTGGKWVGLIPAHRVTLRGIEYVTILTTQEGGRIALPLVDNPFDAPLVIRVGPRQVSEKMDSKKRKADDLEGDYVDADVLVLSPEDGSIIRPDEIVISVSLFNAPNVEQTDFQLFIDDKEYTEQTVVFGDVLSLVPDEDIDFGFHSIKLLFKTTYGVDVVPIQWSFNVSKGMANVAESFNYKGSLVSKRSSSTASSISIEEREYSGKIDAEMSWIKGRYSFRRTSRESKLTQSLNRTSLTLQITDYLKIENGDVYPSISPFILDGKRVDGRNINADFNYGFGFDGFNIFGRDFLAFDLNGTVEFQTVSGKLAREVQYKKGIDRAYELLTDNVQYDEMGNRIYIFNRKGYTFPRDVTAARLAFSFNNRFKGGFHFLKAKDDYEEINVRAPDNSIFSVDTTITGDSVTHYYTLSQFIDSLANGDTVKIRKKNWEDGMPEENLVLGFDFEGSLDHRKILFQMGWNMSFTNYNIWAGAANKDSLDLLMDTLSDGKLMGNFEVATIGDFIESWKDIFTVNPLYMSPILPIDPIAAEENRVRAIMNMPASAYYLRVKGSYSFNNILIEYRQLGSEYKSFGNPYLTNNIREFTMNDRLSALGRRLMIVAGYKYRDNKLSELVANPIATRTVSFNTTLVPGPGAPSLIMNLQSIGRTNGIDSLDTDQYGNYLGDSRENSQALNVMGSVNIPGNFERFTTTTSINVNSISYKDNLSSERNKD</sequence>